<sequence length="164" mass="18459">MHIRHSTEQDIPAIHQLYAQPSCYAQTLQTPFPSLIKWQRMLSQPGDDFRSLVAISDNGQLAGQLGMALMDNPRRRHVANIGMAVDESQRRQGVADKLLLAAMDLAMNWLAIRRLELEVYCDNDAAIALYQKHGFVIEGTAREYAFRDGQYTDVHLMAKCITGA</sequence>
<dbReference type="InterPro" id="IPR000182">
    <property type="entry name" value="GNAT_dom"/>
</dbReference>
<feature type="domain" description="N-acetyltransferase" evidence="1">
    <location>
        <begin position="1"/>
        <end position="153"/>
    </location>
</feature>
<name>A0ABS8G8E8_9ALTE</name>
<organism evidence="2 3">
    <name type="scientific">Fluctibacter halophilus</name>
    <dbReference type="NCBI Taxonomy" id="226011"/>
    <lineage>
        <taxon>Bacteria</taxon>
        <taxon>Pseudomonadati</taxon>
        <taxon>Pseudomonadota</taxon>
        <taxon>Gammaproteobacteria</taxon>
        <taxon>Alteromonadales</taxon>
        <taxon>Alteromonadaceae</taxon>
        <taxon>Fluctibacter</taxon>
    </lineage>
</organism>
<dbReference type="PANTHER" id="PTHR43415:SF3">
    <property type="entry name" value="GNAT-FAMILY ACETYLTRANSFERASE"/>
    <property type="match status" value="1"/>
</dbReference>
<keyword evidence="3" id="KW-1185">Reference proteome</keyword>
<keyword evidence="2" id="KW-0808">Transferase</keyword>
<keyword evidence="2" id="KW-0012">Acyltransferase</keyword>
<dbReference type="EMBL" id="JAJEWP010000002">
    <property type="protein sequence ID" value="MCC2616436.1"/>
    <property type="molecule type" value="Genomic_DNA"/>
</dbReference>
<reference evidence="2 3" key="1">
    <citation type="submission" date="2021-10" db="EMBL/GenBank/DDBJ databases">
        <title>Draft genome of Aestuariibacter halophilus JC2043.</title>
        <authorList>
            <person name="Emsley S.A."/>
            <person name="Pfannmuller K.M."/>
            <person name="Ushijima B."/>
            <person name="Saw J.H."/>
            <person name="Videau P."/>
        </authorList>
    </citation>
    <scope>NUCLEOTIDE SEQUENCE [LARGE SCALE GENOMIC DNA]</scope>
    <source>
        <strain evidence="2 3">JC2043</strain>
    </source>
</reference>
<dbReference type="Pfam" id="PF00583">
    <property type="entry name" value="Acetyltransf_1"/>
    <property type="match status" value="1"/>
</dbReference>
<dbReference type="SUPFAM" id="SSF55729">
    <property type="entry name" value="Acyl-CoA N-acyltransferases (Nat)"/>
    <property type="match status" value="1"/>
</dbReference>
<dbReference type="EC" id="2.3.1.-" evidence="2"/>
<comment type="caution">
    <text evidence="2">The sequence shown here is derived from an EMBL/GenBank/DDBJ whole genome shotgun (WGS) entry which is preliminary data.</text>
</comment>
<dbReference type="CDD" id="cd04301">
    <property type="entry name" value="NAT_SF"/>
    <property type="match status" value="1"/>
</dbReference>
<protein>
    <submittedName>
        <fullName evidence="2">GNAT family N-acetyltransferase</fullName>
        <ecNumber evidence="2">2.3.1.-</ecNumber>
    </submittedName>
</protein>
<gene>
    <name evidence="2" type="ORF">LJ739_09310</name>
</gene>
<dbReference type="Proteomes" id="UP001520878">
    <property type="component" value="Unassembled WGS sequence"/>
</dbReference>
<proteinExistence type="predicted"/>
<dbReference type="GO" id="GO:0016746">
    <property type="term" value="F:acyltransferase activity"/>
    <property type="evidence" value="ECO:0007669"/>
    <property type="project" value="UniProtKB-KW"/>
</dbReference>
<evidence type="ECO:0000259" key="1">
    <source>
        <dbReference type="PROSITE" id="PS51186"/>
    </source>
</evidence>
<accession>A0ABS8G8E8</accession>
<dbReference type="RefSeq" id="WP_229159723.1">
    <property type="nucleotide sequence ID" value="NZ_JAJEWP010000002.1"/>
</dbReference>
<dbReference type="PROSITE" id="PS51186">
    <property type="entry name" value="GNAT"/>
    <property type="match status" value="1"/>
</dbReference>
<dbReference type="Gene3D" id="3.40.630.30">
    <property type="match status" value="1"/>
</dbReference>
<evidence type="ECO:0000313" key="2">
    <source>
        <dbReference type="EMBL" id="MCC2616436.1"/>
    </source>
</evidence>
<dbReference type="PANTHER" id="PTHR43415">
    <property type="entry name" value="SPERMIDINE N(1)-ACETYLTRANSFERASE"/>
    <property type="match status" value="1"/>
</dbReference>
<evidence type="ECO:0000313" key="3">
    <source>
        <dbReference type="Proteomes" id="UP001520878"/>
    </source>
</evidence>
<dbReference type="InterPro" id="IPR016181">
    <property type="entry name" value="Acyl_CoA_acyltransferase"/>
</dbReference>